<dbReference type="Proteomes" id="UP000182944">
    <property type="component" value="Unassembled WGS sequence"/>
</dbReference>
<accession>A0A099FZI8</accession>
<dbReference type="Proteomes" id="UP000029858">
    <property type="component" value="Unassembled WGS sequence"/>
</dbReference>
<sequence>MSKTLLLAGISAALLAGCTQNIQPTDMDRALIGAGTGAVIADISGKSVAKGAAIGAVGGALCDDVRLCQ</sequence>
<evidence type="ECO:0000313" key="4">
    <source>
        <dbReference type="EMBL" id="SDX40467.1"/>
    </source>
</evidence>
<keyword evidence="6" id="KW-1185">Reference proteome</keyword>
<accession>A0A099G434</accession>
<dbReference type="AlphaFoldDB" id="A0A099G434"/>
<evidence type="ECO:0000256" key="1">
    <source>
        <dbReference type="SAM" id="SignalP"/>
    </source>
</evidence>
<accession>A0A099GEN7</accession>
<keyword evidence="1" id="KW-0732">Signal</keyword>
<protein>
    <submittedName>
        <fullName evidence="4">YMGG-like Gly-zipper</fullName>
    </submittedName>
</protein>
<proteinExistence type="predicted"/>
<feature type="signal peptide" evidence="1">
    <location>
        <begin position="1"/>
        <end position="16"/>
    </location>
</feature>
<dbReference type="STRING" id="1545044.SAMN05444276_1066"/>
<dbReference type="EMBL" id="FNNA01000006">
    <property type="protein sequence ID" value="SDX40467.1"/>
    <property type="molecule type" value="Genomic_DNA"/>
</dbReference>
<dbReference type="InterPro" id="IPR027367">
    <property type="entry name" value="Gly-zipper_YMGG"/>
</dbReference>
<reference evidence="4" key="3">
    <citation type="submission" date="2016-10" db="EMBL/GenBank/DDBJ databases">
        <authorList>
            <person name="de Groot N.N."/>
        </authorList>
    </citation>
    <scope>NUCLEOTIDE SEQUENCE [LARGE SCALE GENOMIC DNA]</scope>
    <source>
        <strain evidence="4">DSM 29303</strain>
    </source>
</reference>
<organism evidence="3 5">
    <name type="scientific">Paracoccus sanguinis</name>
    <dbReference type="NCBI Taxonomy" id="1545044"/>
    <lineage>
        <taxon>Bacteria</taxon>
        <taxon>Pseudomonadati</taxon>
        <taxon>Pseudomonadota</taxon>
        <taxon>Alphaproteobacteria</taxon>
        <taxon>Rhodobacterales</taxon>
        <taxon>Paracoccaceae</taxon>
        <taxon>Paracoccus</taxon>
    </lineage>
</organism>
<evidence type="ECO:0000259" key="2">
    <source>
        <dbReference type="Pfam" id="PF13441"/>
    </source>
</evidence>
<dbReference type="RefSeq" id="WP_036704463.1">
    <property type="nucleotide sequence ID" value="NZ_CP051542.1"/>
</dbReference>
<dbReference type="PROSITE" id="PS51257">
    <property type="entry name" value="PROKAR_LIPOPROTEIN"/>
    <property type="match status" value="1"/>
</dbReference>
<feature type="chain" id="PRO_5010409522" evidence="1">
    <location>
        <begin position="17"/>
        <end position="69"/>
    </location>
</feature>
<evidence type="ECO:0000313" key="5">
    <source>
        <dbReference type="Proteomes" id="UP000029858"/>
    </source>
</evidence>
<feature type="domain" description="YMGG-like Gly-zipper" evidence="2">
    <location>
        <begin position="29"/>
        <end position="61"/>
    </location>
</feature>
<evidence type="ECO:0000313" key="3">
    <source>
        <dbReference type="EMBL" id="KGJ21310.1"/>
    </source>
</evidence>
<dbReference type="EMBL" id="JRKQ01000070">
    <property type="protein sequence ID" value="KGJ21310.1"/>
    <property type="molecule type" value="Genomic_DNA"/>
</dbReference>
<reference evidence="3 5" key="1">
    <citation type="submission" date="2014-09" db="EMBL/GenBank/DDBJ databases">
        <authorList>
            <person name="McGinnis J.M."/>
            <person name="Wolfgang W.J."/>
        </authorList>
    </citation>
    <scope>NUCLEOTIDE SEQUENCE [LARGE SCALE GENOMIC DNA]</scope>
    <source>
        <strain evidence="3 5">5503</strain>
    </source>
</reference>
<gene>
    <name evidence="3" type="ORF">IX56_12305</name>
    <name evidence="4" type="ORF">SAMN05444276_1066</name>
</gene>
<dbReference type="Pfam" id="PF13441">
    <property type="entry name" value="Gly-zipper_YMGG"/>
    <property type="match status" value="1"/>
</dbReference>
<name>A0A099G434_9RHOB</name>
<reference evidence="3 5" key="2">
    <citation type="submission" date="2014-10" db="EMBL/GenBank/DDBJ databases">
        <title>Paracoccus sanguinis sp. nov., isolated from clinical specimens of New York State patients.</title>
        <authorList>
            <person name="Mingle L.A."/>
            <person name="Cole J.A."/>
            <person name="Lapierre P."/>
            <person name="Musser K.A."/>
        </authorList>
    </citation>
    <scope>NUCLEOTIDE SEQUENCE [LARGE SCALE GENOMIC DNA]</scope>
    <source>
        <strain evidence="3 5">5503</strain>
    </source>
</reference>
<evidence type="ECO:0000313" key="6">
    <source>
        <dbReference type="Proteomes" id="UP000182944"/>
    </source>
</evidence>
<reference evidence="6" key="4">
    <citation type="submission" date="2016-10" db="EMBL/GenBank/DDBJ databases">
        <authorList>
            <person name="Varghese N."/>
            <person name="Submissions S."/>
        </authorList>
    </citation>
    <scope>NUCLEOTIDE SEQUENCE [LARGE SCALE GENOMIC DNA]</scope>
    <source>
        <strain evidence="6">DSM 29303</strain>
    </source>
</reference>